<keyword evidence="2" id="KW-1185">Reference proteome</keyword>
<proteinExistence type="predicted"/>
<evidence type="ECO:0000313" key="1">
    <source>
        <dbReference type="EMBL" id="TFZ82450.1"/>
    </source>
</evidence>
<dbReference type="InterPro" id="IPR029058">
    <property type="entry name" value="AB_hydrolase_fold"/>
</dbReference>
<reference evidence="1 2" key="1">
    <citation type="journal article" date="2019" name="ISME J.">
        <title>Candidatus Macondimonas diazotrophica, a novel gammaproteobacterial genus dominating crude-oil-contaminated coastal sediments.</title>
        <authorList>
            <person name="Karthikeyan S."/>
            <person name="Konstantinidis K."/>
        </authorList>
    </citation>
    <scope>NUCLEOTIDE SEQUENCE [LARGE SCALE GENOMIC DNA]</scope>
    <source>
        <strain evidence="1 2">KTK01</strain>
    </source>
</reference>
<evidence type="ECO:0008006" key="3">
    <source>
        <dbReference type="Google" id="ProtNLM"/>
    </source>
</evidence>
<name>A0A4Z0FA13_9GAMM</name>
<dbReference type="EMBL" id="SRIO01000009">
    <property type="protein sequence ID" value="TFZ82450.1"/>
    <property type="molecule type" value="Genomic_DNA"/>
</dbReference>
<sequence>MSESSAHLHPIRFESESTRYRTDWNGVPLRGHYLIETRRKNNPPQGGVPVVIIPGGFDPVRGSFGDAFIQGLLDHPSVSAVYEAHYEHQGRGGYVDIDSVLHDLHLMLTDQEQRPLLVGMSLSTFTLSCALHAVVSAGQAPAVTGLVLVGPYLAGYETLLAKALEPFYRREKMRQRILKHCGHPYLFDNTDRLKAWWKGGPAFRHFLQKANFAEFAAHQHASMKLVYFRLDTLSRRGRLLFQRAFNAHLHPEVIPGHHRALRYLTEADPILLRACDAHLRAQALDRFPASLTTVSE</sequence>
<protein>
    <recommendedName>
        <fullName evidence="3">Alpha/beta hydrolase</fullName>
    </recommendedName>
</protein>
<gene>
    <name evidence="1" type="ORF">E4680_08185</name>
</gene>
<accession>A0A4Z0FA13</accession>
<dbReference type="RefSeq" id="WP_135281925.1">
    <property type="nucleotide sequence ID" value="NZ_SRIO01000009.1"/>
</dbReference>
<dbReference type="SUPFAM" id="SSF53474">
    <property type="entry name" value="alpha/beta-Hydrolases"/>
    <property type="match status" value="1"/>
</dbReference>
<organism evidence="1 2">
    <name type="scientific">Candidatus Macondimonas diazotrophica</name>
    <dbReference type="NCBI Taxonomy" id="2305248"/>
    <lineage>
        <taxon>Bacteria</taxon>
        <taxon>Pseudomonadati</taxon>
        <taxon>Pseudomonadota</taxon>
        <taxon>Gammaproteobacteria</taxon>
        <taxon>Chromatiales</taxon>
        <taxon>Ectothiorhodospiraceae</taxon>
        <taxon>Candidatus Macondimonas</taxon>
    </lineage>
</organism>
<dbReference type="Proteomes" id="UP000297890">
    <property type="component" value="Unassembled WGS sequence"/>
</dbReference>
<dbReference type="AlphaFoldDB" id="A0A4Z0FA13"/>
<evidence type="ECO:0000313" key="2">
    <source>
        <dbReference type="Proteomes" id="UP000297890"/>
    </source>
</evidence>
<comment type="caution">
    <text evidence="1">The sequence shown here is derived from an EMBL/GenBank/DDBJ whole genome shotgun (WGS) entry which is preliminary data.</text>
</comment>